<protein>
    <submittedName>
        <fullName evidence="3">Acetyltransferase</fullName>
    </submittedName>
</protein>
<evidence type="ECO:0000313" key="4">
    <source>
        <dbReference type="Proteomes" id="UP000239899"/>
    </source>
</evidence>
<gene>
    <name evidence="3" type="ORF">C2E21_6111</name>
</gene>
<dbReference type="Gene3D" id="3.40.630.30">
    <property type="match status" value="1"/>
</dbReference>
<dbReference type="Proteomes" id="UP000239899">
    <property type="component" value="Unassembled WGS sequence"/>
</dbReference>
<dbReference type="InterPro" id="IPR000182">
    <property type="entry name" value="GNAT_dom"/>
</dbReference>
<feature type="domain" description="N-acetyltransferase" evidence="2">
    <location>
        <begin position="10"/>
        <end position="191"/>
    </location>
</feature>
<dbReference type="PANTHER" id="PTHR43305:SF1">
    <property type="entry name" value="FAMILY N-ACETYLTRANSFERASE, PUTATIVE (AFU_ORTHOLOGUE AFUA_2G01380)-RELATED"/>
    <property type="match status" value="1"/>
</dbReference>
<evidence type="ECO:0000259" key="2">
    <source>
        <dbReference type="PROSITE" id="PS51186"/>
    </source>
</evidence>
<proteinExistence type="predicted"/>
<sequence length="215" mass="22494">MAVSGSDRGVSVLPVTTPQQLAQFREVTRKYLEWLGEDLSFQQIESELFSLPGSYANEAGGCMLLASAAADGGGSGQGSEAVIGAVALRRLAGHTSTVQPGQLVGGVPLERVCEMKRLFVLAEHHGLGAGAALVRALLAEAAARGYSLMVLDTLERLEGANRLYCRLGFEPCERYNDCPLPGVLYFARRLDAAPAPSGSISGSEDAEAAAAAADR</sequence>
<accession>A0A2P6TLC3</accession>
<dbReference type="OrthoDB" id="41532at2759"/>
<evidence type="ECO:0000313" key="3">
    <source>
        <dbReference type="EMBL" id="PRW45046.1"/>
    </source>
</evidence>
<feature type="region of interest" description="Disordered" evidence="1">
    <location>
        <begin position="194"/>
        <end position="215"/>
    </location>
</feature>
<reference evidence="3 4" key="1">
    <citation type="journal article" date="2018" name="Plant J.">
        <title>Genome sequences of Chlorella sorokiniana UTEX 1602 and Micractinium conductrix SAG 241.80: implications to maltose excretion by a green alga.</title>
        <authorList>
            <person name="Arriola M.B."/>
            <person name="Velmurugan N."/>
            <person name="Zhang Y."/>
            <person name="Plunkett M.H."/>
            <person name="Hondzo H."/>
            <person name="Barney B.M."/>
        </authorList>
    </citation>
    <scope>NUCLEOTIDE SEQUENCE [LARGE SCALE GENOMIC DNA]</scope>
    <source>
        <strain evidence="4">UTEX 1602</strain>
    </source>
</reference>
<name>A0A2P6TLC3_CHLSO</name>
<organism evidence="3 4">
    <name type="scientific">Chlorella sorokiniana</name>
    <name type="common">Freshwater green alga</name>
    <dbReference type="NCBI Taxonomy" id="3076"/>
    <lineage>
        <taxon>Eukaryota</taxon>
        <taxon>Viridiplantae</taxon>
        <taxon>Chlorophyta</taxon>
        <taxon>core chlorophytes</taxon>
        <taxon>Trebouxiophyceae</taxon>
        <taxon>Chlorellales</taxon>
        <taxon>Chlorellaceae</taxon>
        <taxon>Chlorella clade</taxon>
        <taxon>Chlorella</taxon>
    </lineage>
</organism>
<comment type="caution">
    <text evidence="3">The sequence shown here is derived from an EMBL/GenBank/DDBJ whole genome shotgun (WGS) entry which is preliminary data.</text>
</comment>
<dbReference type="InterPro" id="IPR052777">
    <property type="entry name" value="Acetyltransferase_Enz"/>
</dbReference>
<dbReference type="SUPFAM" id="SSF55729">
    <property type="entry name" value="Acyl-CoA N-acyltransferases (Nat)"/>
    <property type="match status" value="1"/>
</dbReference>
<evidence type="ECO:0000256" key="1">
    <source>
        <dbReference type="SAM" id="MobiDB-lite"/>
    </source>
</evidence>
<dbReference type="AlphaFoldDB" id="A0A2P6TLC3"/>
<keyword evidence="4" id="KW-1185">Reference proteome</keyword>
<dbReference type="InterPro" id="IPR016181">
    <property type="entry name" value="Acyl_CoA_acyltransferase"/>
</dbReference>
<dbReference type="PANTHER" id="PTHR43305">
    <property type="entry name" value="FAMILY N-ACETYLTRANSFERASE, PUTATIVE (AFU_ORTHOLOGUE AFUA_2G01380)-RELATED"/>
    <property type="match status" value="1"/>
</dbReference>
<dbReference type="STRING" id="3076.A0A2P6TLC3"/>
<dbReference type="GO" id="GO:0016747">
    <property type="term" value="F:acyltransferase activity, transferring groups other than amino-acyl groups"/>
    <property type="evidence" value="ECO:0007669"/>
    <property type="project" value="InterPro"/>
</dbReference>
<dbReference type="EMBL" id="LHPG02000012">
    <property type="protein sequence ID" value="PRW45046.1"/>
    <property type="molecule type" value="Genomic_DNA"/>
</dbReference>
<dbReference type="PROSITE" id="PS51186">
    <property type="entry name" value="GNAT"/>
    <property type="match status" value="1"/>
</dbReference>
<dbReference type="Pfam" id="PF00583">
    <property type="entry name" value="Acetyltransf_1"/>
    <property type="match status" value="1"/>
</dbReference>